<organism evidence="2 3">
    <name type="scientific">Ephemerocybe angulata</name>
    <dbReference type="NCBI Taxonomy" id="980116"/>
    <lineage>
        <taxon>Eukaryota</taxon>
        <taxon>Fungi</taxon>
        <taxon>Dikarya</taxon>
        <taxon>Basidiomycota</taxon>
        <taxon>Agaricomycotina</taxon>
        <taxon>Agaricomycetes</taxon>
        <taxon>Agaricomycetidae</taxon>
        <taxon>Agaricales</taxon>
        <taxon>Agaricineae</taxon>
        <taxon>Psathyrellaceae</taxon>
        <taxon>Ephemerocybe</taxon>
    </lineage>
</organism>
<name>A0A8H5BZ68_9AGAR</name>
<feature type="compositionally biased region" description="Basic and acidic residues" evidence="1">
    <location>
        <begin position="1"/>
        <end position="13"/>
    </location>
</feature>
<dbReference type="Proteomes" id="UP000541558">
    <property type="component" value="Unassembled WGS sequence"/>
</dbReference>
<protein>
    <submittedName>
        <fullName evidence="2">Uncharacterized protein</fullName>
    </submittedName>
</protein>
<feature type="compositionally biased region" description="Low complexity" evidence="1">
    <location>
        <begin position="73"/>
        <end position="82"/>
    </location>
</feature>
<comment type="caution">
    <text evidence="2">The sequence shown here is derived from an EMBL/GenBank/DDBJ whole genome shotgun (WGS) entry which is preliminary data.</text>
</comment>
<evidence type="ECO:0000313" key="2">
    <source>
        <dbReference type="EMBL" id="KAF5331193.1"/>
    </source>
</evidence>
<reference evidence="2 3" key="1">
    <citation type="journal article" date="2020" name="ISME J.">
        <title>Uncovering the hidden diversity of litter-decomposition mechanisms in mushroom-forming fungi.</title>
        <authorList>
            <person name="Floudas D."/>
            <person name="Bentzer J."/>
            <person name="Ahren D."/>
            <person name="Johansson T."/>
            <person name="Persson P."/>
            <person name="Tunlid A."/>
        </authorList>
    </citation>
    <scope>NUCLEOTIDE SEQUENCE [LARGE SCALE GENOMIC DNA]</scope>
    <source>
        <strain evidence="2 3">CBS 175.51</strain>
    </source>
</reference>
<accession>A0A8H5BZ68</accession>
<keyword evidence="3" id="KW-1185">Reference proteome</keyword>
<dbReference type="EMBL" id="JAACJK010000115">
    <property type="protein sequence ID" value="KAF5331193.1"/>
    <property type="molecule type" value="Genomic_DNA"/>
</dbReference>
<proteinExistence type="predicted"/>
<sequence length="194" mass="20179">MEMRKREDEDGRGQGDTAYVALALPAPSPPAEVTTSQSSTTIALQSSKSSRKPPSPVPPTASRSPSHPPILSPPLSSRAPADIDIDIDDPIPTAADMETALYEGITFTPCFDASLSAVPYLFGDTCSFRFSGLSGSRVLESGTGVTCSDWGYLETGCVTVAAASNAAADDALTTLVAPTNAPAAHAHMVYLIDY</sequence>
<feature type="compositionally biased region" description="Polar residues" evidence="1">
    <location>
        <begin position="33"/>
        <end position="45"/>
    </location>
</feature>
<gene>
    <name evidence="2" type="ORF">D9611_013151</name>
</gene>
<feature type="region of interest" description="Disordered" evidence="1">
    <location>
        <begin position="1"/>
        <end position="90"/>
    </location>
</feature>
<evidence type="ECO:0000313" key="3">
    <source>
        <dbReference type="Proteomes" id="UP000541558"/>
    </source>
</evidence>
<evidence type="ECO:0000256" key="1">
    <source>
        <dbReference type="SAM" id="MobiDB-lite"/>
    </source>
</evidence>
<dbReference type="AlphaFoldDB" id="A0A8H5BZ68"/>